<evidence type="ECO:0000259" key="3">
    <source>
        <dbReference type="Pfam" id="PF04717"/>
    </source>
</evidence>
<feature type="region of interest" description="Disordered" evidence="2">
    <location>
        <begin position="274"/>
        <end position="300"/>
    </location>
</feature>
<proteinExistence type="inferred from homology"/>
<comment type="caution">
    <text evidence="5">The sequence shown here is derived from an EMBL/GenBank/DDBJ whole genome shotgun (WGS) entry which is preliminary data.</text>
</comment>
<dbReference type="NCBIfam" id="TIGR01646">
    <property type="entry name" value="vgr_GE"/>
    <property type="match status" value="1"/>
</dbReference>
<dbReference type="InterPro" id="IPR006531">
    <property type="entry name" value="Gp5/Vgr_OB"/>
</dbReference>
<dbReference type="Gene3D" id="2.40.50.230">
    <property type="entry name" value="Gp5 N-terminal domain"/>
    <property type="match status" value="1"/>
</dbReference>
<dbReference type="Pfam" id="PF22178">
    <property type="entry name" value="Gp5_trimer_C"/>
    <property type="match status" value="1"/>
</dbReference>
<accession>A0A6I4IXK3</accession>
<dbReference type="Gene3D" id="3.55.50.10">
    <property type="entry name" value="Baseplate protein-like domains"/>
    <property type="match status" value="1"/>
</dbReference>
<name>A0A6I4IXK3_9SPHN</name>
<evidence type="ECO:0000259" key="4">
    <source>
        <dbReference type="Pfam" id="PF22178"/>
    </source>
</evidence>
<evidence type="ECO:0000256" key="2">
    <source>
        <dbReference type="SAM" id="MobiDB-lite"/>
    </source>
</evidence>
<dbReference type="SUPFAM" id="SSF69349">
    <property type="entry name" value="Phage fibre proteins"/>
    <property type="match status" value="1"/>
</dbReference>
<dbReference type="Pfam" id="PF04717">
    <property type="entry name" value="Phage_base_V"/>
    <property type="match status" value="1"/>
</dbReference>
<dbReference type="InterPro" id="IPR054030">
    <property type="entry name" value="Gp5_Vgr_C"/>
</dbReference>
<organism evidence="5 6">
    <name type="scientific">Sphingomonas horti</name>
    <dbReference type="NCBI Taxonomy" id="2682842"/>
    <lineage>
        <taxon>Bacteria</taxon>
        <taxon>Pseudomonadati</taxon>
        <taxon>Pseudomonadota</taxon>
        <taxon>Alphaproteobacteria</taxon>
        <taxon>Sphingomonadales</taxon>
        <taxon>Sphingomonadaceae</taxon>
        <taxon>Sphingomonas</taxon>
    </lineage>
</organism>
<sequence length="629" mass="70005">MGPHLLNLLALADATLDDYELLSFKGHEGISEPFDFRLELFTKVEADRSSWIGKLAEWDISPHAGTRRVFAGRIYAVRHFYTDGHLRVFVQVRPAYWAAHYARATHFVQDKTSRQIFEAMSAEVPGLVKSISLSGNPPVRGYSVRYDESEIDYLARLLAQDGIMYFFVHDRGAGPYHHKMIVTNKAADYFDLPSGPITFEPESTSGVFDHISRMQQATARNHDHVSFNVNKLDTPFRKTGSSSENWGAVYGHSYETIGFESVAEADVASRQAATDQRQAQQADRIVGQGSEPSFAAGGRVEIKGDPTQATKRIVITSVTHNARDPWMLQGSEIASYSNEFEAIDARQVYRPPVAQPQRIAPGPLLGVVALDGAAAGEAKIDNQWRIPVEIANARDYSDRGLPKYVWLPVQQQWAHSTHGAQFFPRVGTRVIIDFLYGNPDLPFVSGTVYTPSQPYPFDPTSKATQTGWRSITDKNGSIVQEFRFEDKPGSEEVYLYTGRDYRRVIDQDDWGTVKRDQTLKVERDQKLTVTRDRTLKIDGKQTTDIAKTRTVTITDKSLVESKKEIQLKVGPSTITMTMQGIEIKAPTITIKADATLDMSAGAKATLKAPITQVNADGVLTLKGGMVLIN</sequence>
<feature type="compositionally biased region" description="Low complexity" evidence="2">
    <location>
        <begin position="274"/>
        <end position="284"/>
    </location>
</feature>
<dbReference type="EMBL" id="WQMS01000001">
    <property type="protein sequence ID" value="MVO76796.1"/>
    <property type="molecule type" value="Genomic_DNA"/>
</dbReference>
<feature type="domain" description="Gp5/Type VI secretion system Vgr protein OB-fold" evidence="3">
    <location>
        <begin position="382"/>
        <end position="449"/>
    </location>
</feature>
<dbReference type="Gene3D" id="4.10.220.110">
    <property type="match status" value="1"/>
</dbReference>
<dbReference type="NCBIfam" id="TIGR03361">
    <property type="entry name" value="VI_Rhs_Vgr"/>
    <property type="match status" value="1"/>
</dbReference>
<keyword evidence="6" id="KW-1185">Reference proteome</keyword>
<dbReference type="Pfam" id="PF05954">
    <property type="entry name" value="Phage_GPD"/>
    <property type="match status" value="1"/>
</dbReference>
<evidence type="ECO:0000256" key="1">
    <source>
        <dbReference type="ARBA" id="ARBA00005558"/>
    </source>
</evidence>
<dbReference type="Proteomes" id="UP000441389">
    <property type="component" value="Unassembled WGS sequence"/>
</dbReference>
<dbReference type="AlphaFoldDB" id="A0A6I4IXK3"/>
<dbReference type="SUPFAM" id="SSF69279">
    <property type="entry name" value="Phage tail proteins"/>
    <property type="match status" value="2"/>
</dbReference>
<dbReference type="InterPro" id="IPR037026">
    <property type="entry name" value="Vgr_OB-fold_dom_sf"/>
</dbReference>
<protein>
    <submittedName>
        <fullName evidence="5">Type VI secretion system tip protein VgrG</fullName>
    </submittedName>
</protein>
<reference evidence="5 6" key="1">
    <citation type="submission" date="2019-12" db="EMBL/GenBank/DDBJ databases">
        <authorList>
            <person name="Huq M.A."/>
        </authorList>
    </citation>
    <scope>NUCLEOTIDE SEQUENCE [LARGE SCALE GENOMIC DNA]</scope>
    <source>
        <strain evidence="5 6">MAH-20</strain>
    </source>
</reference>
<evidence type="ECO:0000313" key="5">
    <source>
        <dbReference type="EMBL" id="MVO76796.1"/>
    </source>
</evidence>
<dbReference type="SUPFAM" id="SSF69255">
    <property type="entry name" value="gp5 N-terminal domain-like"/>
    <property type="match status" value="1"/>
</dbReference>
<dbReference type="RefSeq" id="WP_157025614.1">
    <property type="nucleotide sequence ID" value="NZ_WQMS01000001.1"/>
</dbReference>
<comment type="similarity">
    <text evidence="1">Belongs to the VgrG protein family.</text>
</comment>
<gene>
    <name evidence="5" type="primary">tssI</name>
    <name evidence="5" type="ORF">GON01_02420</name>
</gene>
<evidence type="ECO:0000313" key="6">
    <source>
        <dbReference type="Proteomes" id="UP000441389"/>
    </source>
</evidence>
<dbReference type="InterPro" id="IPR006533">
    <property type="entry name" value="T6SS_Vgr_RhsGE"/>
</dbReference>
<feature type="domain" description="Gp5/Type VI secretion system Vgr C-terminal trimerisation" evidence="4">
    <location>
        <begin position="466"/>
        <end position="571"/>
    </location>
</feature>
<dbReference type="InterPro" id="IPR017847">
    <property type="entry name" value="T6SS_RhsGE_Vgr_subset"/>
</dbReference>
<dbReference type="Gene3D" id="2.30.110.50">
    <property type="match status" value="1"/>
</dbReference>